<dbReference type="GO" id="GO:0005886">
    <property type="term" value="C:plasma membrane"/>
    <property type="evidence" value="ECO:0007669"/>
    <property type="project" value="TreeGrafter"/>
</dbReference>
<dbReference type="OMA" id="PARTMHE"/>
<dbReference type="GO" id="GO:0004222">
    <property type="term" value="F:metalloendopeptidase activity"/>
    <property type="evidence" value="ECO:0007669"/>
    <property type="project" value="InterPro"/>
</dbReference>
<evidence type="ECO:0000313" key="11">
    <source>
        <dbReference type="EMBL" id="KAH9366405.1"/>
    </source>
</evidence>
<feature type="domain" description="Peptidase M13 N-terminal" evidence="10">
    <location>
        <begin position="118"/>
        <end position="437"/>
    </location>
</feature>
<accession>A0A9J6FTF4</accession>
<dbReference type="AlphaFoldDB" id="A0A9J6FTF4"/>
<organism evidence="11 12">
    <name type="scientific">Haemaphysalis longicornis</name>
    <name type="common">Bush tick</name>
    <dbReference type="NCBI Taxonomy" id="44386"/>
    <lineage>
        <taxon>Eukaryota</taxon>
        <taxon>Metazoa</taxon>
        <taxon>Ecdysozoa</taxon>
        <taxon>Arthropoda</taxon>
        <taxon>Chelicerata</taxon>
        <taxon>Arachnida</taxon>
        <taxon>Acari</taxon>
        <taxon>Parasitiformes</taxon>
        <taxon>Ixodida</taxon>
        <taxon>Ixodoidea</taxon>
        <taxon>Ixodidae</taxon>
        <taxon>Haemaphysalinae</taxon>
        <taxon>Haemaphysalis</taxon>
    </lineage>
</organism>
<dbReference type="InterPro" id="IPR018497">
    <property type="entry name" value="Peptidase_M13_C"/>
</dbReference>
<evidence type="ECO:0000256" key="3">
    <source>
        <dbReference type="ARBA" id="ARBA00022670"/>
    </source>
</evidence>
<dbReference type="Pfam" id="PF05649">
    <property type="entry name" value="Peptidase_M13_N"/>
    <property type="match status" value="1"/>
</dbReference>
<comment type="similarity">
    <text evidence="2">Belongs to the peptidase M13 family.</text>
</comment>
<keyword evidence="7" id="KW-0482">Metalloprotease</keyword>
<evidence type="ECO:0000259" key="9">
    <source>
        <dbReference type="Pfam" id="PF01431"/>
    </source>
</evidence>
<keyword evidence="8" id="KW-0472">Membrane</keyword>
<dbReference type="VEuPathDB" id="VectorBase:HLOH_046629"/>
<keyword evidence="12" id="KW-1185">Reference proteome</keyword>
<evidence type="ECO:0000313" key="12">
    <source>
        <dbReference type="Proteomes" id="UP000821853"/>
    </source>
</evidence>
<dbReference type="OrthoDB" id="6491530at2759"/>
<keyword evidence="8" id="KW-1133">Transmembrane helix</keyword>
<keyword evidence="4" id="KW-0479">Metal-binding</keyword>
<reference evidence="11 12" key="1">
    <citation type="journal article" date="2020" name="Cell">
        <title>Large-Scale Comparative Analyses of Tick Genomes Elucidate Their Genetic Diversity and Vector Capacities.</title>
        <authorList>
            <consortium name="Tick Genome and Microbiome Consortium (TIGMIC)"/>
            <person name="Jia N."/>
            <person name="Wang J."/>
            <person name="Shi W."/>
            <person name="Du L."/>
            <person name="Sun Y."/>
            <person name="Zhan W."/>
            <person name="Jiang J.F."/>
            <person name="Wang Q."/>
            <person name="Zhang B."/>
            <person name="Ji P."/>
            <person name="Bell-Sakyi L."/>
            <person name="Cui X.M."/>
            <person name="Yuan T.T."/>
            <person name="Jiang B.G."/>
            <person name="Yang W.F."/>
            <person name="Lam T.T."/>
            <person name="Chang Q.C."/>
            <person name="Ding S.J."/>
            <person name="Wang X.J."/>
            <person name="Zhu J.G."/>
            <person name="Ruan X.D."/>
            <person name="Zhao L."/>
            <person name="Wei J.T."/>
            <person name="Ye R.Z."/>
            <person name="Que T.C."/>
            <person name="Du C.H."/>
            <person name="Zhou Y.H."/>
            <person name="Cheng J.X."/>
            <person name="Dai P.F."/>
            <person name="Guo W.B."/>
            <person name="Han X.H."/>
            <person name="Huang E.J."/>
            <person name="Li L.F."/>
            <person name="Wei W."/>
            <person name="Gao Y.C."/>
            <person name="Liu J.Z."/>
            <person name="Shao H.Z."/>
            <person name="Wang X."/>
            <person name="Wang C.C."/>
            <person name="Yang T.C."/>
            <person name="Huo Q.B."/>
            <person name="Li W."/>
            <person name="Chen H.Y."/>
            <person name="Chen S.E."/>
            <person name="Zhou L.G."/>
            <person name="Ni X.B."/>
            <person name="Tian J.H."/>
            <person name="Sheng Y."/>
            <person name="Liu T."/>
            <person name="Pan Y.S."/>
            <person name="Xia L.Y."/>
            <person name="Li J."/>
            <person name="Zhao F."/>
            <person name="Cao W.C."/>
        </authorList>
    </citation>
    <scope>NUCLEOTIDE SEQUENCE [LARGE SCALE GENOMIC DNA]</scope>
    <source>
        <strain evidence="11">HaeL-2018</strain>
    </source>
</reference>
<keyword evidence="3" id="KW-0645">Protease</keyword>
<dbReference type="InterPro" id="IPR000718">
    <property type="entry name" value="Peptidase_M13"/>
</dbReference>
<dbReference type="InterPro" id="IPR008753">
    <property type="entry name" value="Peptidase_M13_N"/>
</dbReference>
<dbReference type="GO" id="GO:0046872">
    <property type="term" value="F:metal ion binding"/>
    <property type="evidence" value="ECO:0007669"/>
    <property type="project" value="UniProtKB-KW"/>
</dbReference>
<dbReference type="GO" id="GO:0016485">
    <property type="term" value="P:protein processing"/>
    <property type="evidence" value="ECO:0007669"/>
    <property type="project" value="TreeGrafter"/>
</dbReference>
<dbReference type="InterPro" id="IPR024079">
    <property type="entry name" value="MetalloPept_cat_dom_sf"/>
</dbReference>
<evidence type="ECO:0000256" key="5">
    <source>
        <dbReference type="ARBA" id="ARBA00022801"/>
    </source>
</evidence>
<dbReference type="PANTHER" id="PTHR11733">
    <property type="entry name" value="ZINC METALLOPROTEASE FAMILY M13 NEPRILYSIN-RELATED"/>
    <property type="match status" value="1"/>
</dbReference>
<feature type="transmembrane region" description="Helical" evidence="8">
    <location>
        <begin position="26"/>
        <end position="51"/>
    </location>
</feature>
<gene>
    <name evidence="11" type="ORF">HPB48_009317</name>
</gene>
<dbReference type="Gene3D" id="1.10.1380.10">
    <property type="entry name" value="Neutral endopeptidase , domain2"/>
    <property type="match status" value="1"/>
</dbReference>
<keyword evidence="6" id="KW-0862">Zinc</keyword>
<proteinExistence type="inferred from homology"/>
<evidence type="ECO:0000256" key="6">
    <source>
        <dbReference type="ARBA" id="ARBA00022833"/>
    </source>
</evidence>
<keyword evidence="5" id="KW-0378">Hydrolase</keyword>
<comment type="caution">
    <text evidence="11">The sequence shown here is derived from an EMBL/GenBank/DDBJ whole genome shotgun (WGS) entry which is preliminary data.</text>
</comment>
<evidence type="ECO:0000256" key="7">
    <source>
        <dbReference type="ARBA" id="ARBA00023049"/>
    </source>
</evidence>
<evidence type="ECO:0000256" key="1">
    <source>
        <dbReference type="ARBA" id="ARBA00001947"/>
    </source>
</evidence>
<evidence type="ECO:0000259" key="10">
    <source>
        <dbReference type="Pfam" id="PF05649"/>
    </source>
</evidence>
<dbReference type="SUPFAM" id="SSF55486">
    <property type="entry name" value="Metalloproteases ('zincins'), catalytic domain"/>
    <property type="match status" value="2"/>
</dbReference>
<evidence type="ECO:0000256" key="4">
    <source>
        <dbReference type="ARBA" id="ARBA00022723"/>
    </source>
</evidence>
<name>A0A9J6FTF4_HAELO</name>
<dbReference type="Proteomes" id="UP000821853">
    <property type="component" value="Chromosome 2"/>
</dbReference>
<evidence type="ECO:0000256" key="8">
    <source>
        <dbReference type="SAM" id="Phobius"/>
    </source>
</evidence>
<dbReference type="EMBL" id="JABSTR010000004">
    <property type="protein sequence ID" value="KAH9366405.1"/>
    <property type="molecule type" value="Genomic_DNA"/>
</dbReference>
<dbReference type="Gene3D" id="3.40.390.10">
    <property type="entry name" value="Collagenase (Catalytic Domain)"/>
    <property type="match status" value="2"/>
</dbReference>
<dbReference type="Pfam" id="PF01431">
    <property type="entry name" value="Peptidase_M13"/>
    <property type="match status" value="1"/>
</dbReference>
<sequence>MRSATEEQYRKSDARLAEHFAEPSGLLIYGGLLLVCVAVTIFLLFAILLLITCASNTQPTTTTDSTLVNVDSSKQIAKIVPLVHAQPLRPKRPYYCASQYCSREARYLDGLLSPATRPCDNFYEHVCEAWMRQHPAHPTSTASLISPATILQESATRRLLYQLNRMKGQRDVQNAANLHSACVNSNSKLPAVKDSLSWMFSHWSIGHWPRTDAPRNGINAVWRFAAELVRDVDIPTIVRASVSVNPKELEASVVRLDRPRFLLGDAKFRANEVVGLFKQAVSEVSAELGASVPSDFGDRLFKVSAAFAVFGRTRHGNDSVAVLPYGGLSAGLRVFLRVLLLSVRPQIRSDESVVLHSAPYFRGEVENTLRLLQPEDTLNYFGFLVLVRFAPFLSQELGSLRSLFVDSALGRTIANTTDTSLLCAWLMDRVLPGCLAKAARSWRQSSGQEVATRDWLSQLEEVFLRHARDFRWINERSSLLIRYRRKMHAAGRADLARQEGGACAPLDVVSDDNPLLLYWNIVTRWQNETFGGLYGRRSVLRHRRAGSELDTEASFRRAFQVVHVPAAVFNESVPASGTSFMFQLPRIAVRVYRALVQLLYENLYEPHAPLRFDEEANRELSDVLSCFQEVSPAAASVGPQSGKPVHKVILDETLAILLATAAFEELSPIRKVWNLDLRLKGLSNVTALQLFFIYFALDNCESTDPAFHRARLAAQYRVNLALQHTQQFANAFGCDPKAPMVAPSHTACAVTRALSHGRRSSAETVSRNASLWQRPPRLLSPNVPGVAS</sequence>
<dbReference type="PROSITE" id="PS51885">
    <property type="entry name" value="NEPRILYSIN"/>
    <property type="match status" value="1"/>
</dbReference>
<feature type="domain" description="Peptidase M13 C-terminal" evidence="9">
    <location>
        <begin position="675"/>
        <end position="746"/>
    </location>
</feature>
<keyword evidence="8" id="KW-0812">Transmembrane</keyword>
<comment type="cofactor">
    <cofactor evidence="1">
        <name>Zn(2+)</name>
        <dbReference type="ChEBI" id="CHEBI:29105"/>
    </cofactor>
</comment>
<dbReference type="InterPro" id="IPR042089">
    <property type="entry name" value="Peptidase_M13_dom_2"/>
</dbReference>
<evidence type="ECO:0000256" key="2">
    <source>
        <dbReference type="ARBA" id="ARBA00007357"/>
    </source>
</evidence>
<protein>
    <submittedName>
        <fullName evidence="11">Uncharacterized protein</fullName>
    </submittedName>
</protein>
<dbReference type="PANTHER" id="PTHR11733:SF241">
    <property type="entry name" value="GH26575P-RELATED"/>
    <property type="match status" value="1"/>
</dbReference>